<keyword evidence="2" id="KW-1185">Reference proteome</keyword>
<dbReference type="AlphaFoldDB" id="A0A3A2ZD49"/>
<feature type="non-terminal residue" evidence="1">
    <location>
        <position position="147"/>
    </location>
</feature>
<dbReference type="STRING" id="2070753.A0A3A2ZD49"/>
<reference evidence="2" key="1">
    <citation type="submission" date="2017-02" db="EMBL/GenBank/DDBJ databases">
        <authorList>
            <person name="Tafer H."/>
            <person name="Lopandic K."/>
        </authorList>
    </citation>
    <scope>NUCLEOTIDE SEQUENCE [LARGE SCALE GENOMIC DNA]</scope>
    <source>
        <strain evidence="2">CBS 366.77</strain>
    </source>
</reference>
<organism evidence="1 2">
    <name type="scientific">Aspergillus sclerotialis</name>
    <dbReference type="NCBI Taxonomy" id="2070753"/>
    <lineage>
        <taxon>Eukaryota</taxon>
        <taxon>Fungi</taxon>
        <taxon>Dikarya</taxon>
        <taxon>Ascomycota</taxon>
        <taxon>Pezizomycotina</taxon>
        <taxon>Eurotiomycetes</taxon>
        <taxon>Eurotiomycetidae</taxon>
        <taxon>Eurotiales</taxon>
        <taxon>Aspergillaceae</taxon>
        <taxon>Aspergillus</taxon>
        <taxon>Aspergillus subgen. Polypaecilum</taxon>
    </lineage>
</organism>
<comment type="caution">
    <text evidence="1">The sequence shown here is derived from an EMBL/GenBank/DDBJ whole genome shotgun (WGS) entry which is preliminary data.</text>
</comment>
<gene>
    <name evidence="1" type="ORF">PHISCL_10389</name>
</gene>
<name>A0A3A2ZD49_9EURO</name>
<evidence type="ECO:0000313" key="1">
    <source>
        <dbReference type="EMBL" id="RJE17274.1"/>
    </source>
</evidence>
<accession>A0A3A2ZD49</accession>
<dbReference type="OrthoDB" id="4505768at2759"/>
<protein>
    <submittedName>
        <fullName evidence="1">Uncharacterized protein</fullName>
    </submittedName>
</protein>
<feature type="non-terminal residue" evidence="1">
    <location>
        <position position="1"/>
    </location>
</feature>
<proteinExistence type="predicted"/>
<dbReference type="Proteomes" id="UP000266188">
    <property type="component" value="Unassembled WGS sequence"/>
</dbReference>
<dbReference type="EMBL" id="MVGC01001261">
    <property type="protein sequence ID" value="RJE17274.1"/>
    <property type="molecule type" value="Genomic_DNA"/>
</dbReference>
<sequence length="147" mass="16719">SDQDDAGPVDRLIEEVRRYQRQDREAQGTVIQAGDLDEATPWLNRTGWVRYLQGLPRRELLDSTARPQDGIEGTEGAAWVIWQAVHRLASVSQNVAQACGHLLRIDVNRTTKHESPHSPLLAYLNPADMQKHVAPWQKIIMFFARTQ</sequence>
<evidence type="ECO:0000313" key="2">
    <source>
        <dbReference type="Proteomes" id="UP000266188"/>
    </source>
</evidence>